<evidence type="ECO:0000256" key="10">
    <source>
        <dbReference type="RuleBase" id="RU000304"/>
    </source>
</evidence>
<feature type="binding site" evidence="9">
    <location>
        <position position="37"/>
    </location>
    <ligand>
        <name>ATP</name>
        <dbReference type="ChEBI" id="CHEBI:30616"/>
    </ligand>
</feature>
<reference evidence="13" key="1">
    <citation type="submission" date="2021-01" db="EMBL/GenBank/DDBJ databases">
        <authorList>
            <person name="Corre E."/>
            <person name="Pelletier E."/>
            <person name="Niang G."/>
            <person name="Scheremetjew M."/>
            <person name="Finn R."/>
            <person name="Kale V."/>
            <person name="Holt S."/>
            <person name="Cochrane G."/>
            <person name="Meng A."/>
            <person name="Brown T."/>
            <person name="Cohen L."/>
        </authorList>
    </citation>
    <scope>NUCLEOTIDE SEQUENCE</scope>
    <source>
        <strain evidence="13">CCMP1510</strain>
    </source>
</reference>
<dbReference type="AlphaFoldDB" id="A0A7S3NDD0"/>
<dbReference type="Gene3D" id="1.10.510.10">
    <property type="entry name" value="Transferase(Phosphotransferase) domain 1"/>
    <property type="match status" value="1"/>
</dbReference>
<comment type="catalytic activity">
    <reaction evidence="7">
        <text>L-threonyl-[protein] + ATP = O-phospho-L-threonyl-[protein] + ADP + H(+)</text>
        <dbReference type="Rhea" id="RHEA:46608"/>
        <dbReference type="Rhea" id="RHEA-COMP:11060"/>
        <dbReference type="Rhea" id="RHEA-COMP:11605"/>
        <dbReference type="ChEBI" id="CHEBI:15378"/>
        <dbReference type="ChEBI" id="CHEBI:30013"/>
        <dbReference type="ChEBI" id="CHEBI:30616"/>
        <dbReference type="ChEBI" id="CHEBI:61977"/>
        <dbReference type="ChEBI" id="CHEBI:456216"/>
        <dbReference type="EC" id="2.7.11.1"/>
    </reaction>
</comment>
<dbReference type="EC" id="2.7.11.1" evidence="1"/>
<dbReference type="PROSITE" id="PS50011">
    <property type="entry name" value="PROTEIN_KINASE_DOM"/>
    <property type="match status" value="1"/>
</dbReference>
<gene>
    <name evidence="13" type="ORF">ALAG00032_LOCUS423</name>
</gene>
<feature type="compositionally biased region" description="Polar residues" evidence="11">
    <location>
        <begin position="337"/>
        <end position="350"/>
    </location>
</feature>
<dbReference type="PANTHER" id="PTHR44899">
    <property type="entry name" value="CAMK FAMILY PROTEIN KINASE"/>
    <property type="match status" value="1"/>
</dbReference>
<dbReference type="PANTHER" id="PTHR44899:SF10">
    <property type="entry name" value="NIMA-RELATED KINASE 2"/>
    <property type="match status" value="1"/>
</dbReference>
<evidence type="ECO:0000256" key="3">
    <source>
        <dbReference type="ARBA" id="ARBA00022679"/>
    </source>
</evidence>
<evidence type="ECO:0000256" key="8">
    <source>
        <dbReference type="ARBA" id="ARBA00048679"/>
    </source>
</evidence>
<keyword evidence="6 9" id="KW-0067">ATP-binding</keyword>
<feature type="region of interest" description="Disordered" evidence="11">
    <location>
        <begin position="337"/>
        <end position="363"/>
    </location>
</feature>
<evidence type="ECO:0000259" key="12">
    <source>
        <dbReference type="PROSITE" id="PS50011"/>
    </source>
</evidence>
<organism evidence="13">
    <name type="scientific">Aureoumbra lagunensis</name>
    <dbReference type="NCBI Taxonomy" id="44058"/>
    <lineage>
        <taxon>Eukaryota</taxon>
        <taxon>Sar</taxon>
        <taxon>Stramenopiles</taxon>
        <taxon>Ochrophyta</taxon>
        <taxon>Pelagophyceae</taxon>
        <taxon>Pelagomonadales</taxon>
        <taxon>Aureoumbra</taxon>
    </lineage>
</organism>
<dbReference type="InterPro" id="IPR011009">
    <property type="entry name" value="Kinase-like_dom_sf"/>
</dbReference>
<dbReference type="EMBL" id="HBIJ01000557">
    <property type="protein sequence ID" value="CAE0359694.1"/>
    <property type="molecule type" value="Transcribed_RNA"/>
</dbReference>
<dbReference type="PROSITE" id="PS00108">
    <property type="entry name" value="PROTEIN_KINASE_ST"/>
    <property type="match status" value="1"/>
</dbReference>
<comment type="catalytic activity">
    <reaction evidence="8">
        <text>L-seryl-[protein] + ATP = O-phospho-L-seryl-[protein] + ADP + H(+)</text>
        <dbReference type="Rhea" id="RHEA:17989"/>
        <dbReference type="Rhea" id="RHEA-COMP:9863"/>
        <dbReference type="Rhea" id="RHEA-COMP:11604"/>
        <dbReference type="ChEBI" id="CHEBI:15378"/>
        <dbReference type="ChEBI" id="CHEBI:29999"/>
        <dbReference type="ChEBI" id="CHEBI:30616"/>
        <dbReference type="ChEBI" id="CHEBI:83421"/>
        <dbReference type="ChEBI" id="CHEBI:456216"/>
        <dbReference type="EC" id="2.7.11.1"/>
    </reaction>
</comment>
<dbReference type="GO" id="GO:0005524">
    <property type="term" value="F:ATP binding"/>
    <property type="evidence" value="ECO:0007669"/>
    <property type="project" value="UniProtKB-UniRule"/>
</dbReference>
<dbReference type="GO" id="GO:0004674">
    <property type="term" value="F:protein serine/threonine kinase activity"/>
    <property type="evidence" value="ECO:0007669"/>
    <property type="project" value="UniProtKB-KW"/>
</dbReference>
<evidence type="ECO:0000256" key="2">
    <source>
        <dbReference type="ARBA" id="ARBA00022527"/>
    </source>
</evidence>
<evidence type="ECO:0000256" key="1">
    <source>
        <dbReference type="ARBA" id="ARBA00012513"/>
    </source>
</evidence>
<feature type="domain" description="Protein kinase" evidence="12">
    <location>
        <begin position="8"/>
        <end position="269"/>
    </location>
</feature>
<dbReference type="InterPro" id="IPR051131">
    <property type="entry name" value="NEK_Ser/Thr_kinase_NIMA"/>
</dbReference>
<evidence type="ECO:0000256" key="7">
    <source>
        <dbReference type="ARBA" id="ARBA00047899"/>
    </source>
</evidence>
<evidence type="ECO:0000256" key="9">
    <source>
        <dbReference type="PROSITE-ProRule" id="PRU10141"/>
    </source>
</evidence>
<sequence length="363" mass="41712">MIDLGDDYEVIGVLGQGSFGSVWKIRRLEDGLFFACKSVVYSGMDQQHKEQLVTEVNVMRDLQHPHIVRYIDRHVDKKNGTLHIILELCQGGDLAKKIRDRKRQGRLFSEERIWQLLREAALALNDCHAKHLIHRDLKPANLLFGQDDQLKIADFGLCKELKARDALARTKLGTPLYMAPELVQYKPYGASVDLWSLGCVAHETAALAPPFDEKNAEELKVAILSHSIRNHIPSSYSQLLKTTISKLLHPNPKARLSAADLLSTCNQFLLEKLDCVTSSWSQQQLLSFIQERKSNLDDREKLLDRRERNLDERERKLILREKAENSILVSKTRQTSRTWTQAADQENNFLQKEAESTKRRRRA</sequence>
<keyword evidence="2 10" id="KW-0723">Serine/threonine-protein kinase</keyword>
<evidence type="ECO:0000256" key="6">
    <source>
        <dbReference type="ARBA" id="ARBA00022840"/>
    </source>
</evidence>
<keyword evidence="5" id="KW-0418">Kinase</keyword>
<name>A0A7S3NDD0_9STRA</name>
<proteinExistence type="inferred from homology"/>
<accession>A0A7S3NDD0</accession>
<comment type="similarity">
    <text evidence="10">Belongs to the protein kinase superfamily.</text>
</comment>
<keyword evidence="4 9" id="KW-0547">Nucleotide-binding</keyword>
<evidence type="ECO:0000313" key="13">
    <source>
        <dbReference type="EMBL" id="CAE0359694.1"/>
    </source>
</evidence>
<dbReference type="PROSITE" id="PS00107">
    <property type="entry name" value="PROTEIN_KINASE_ATP"/>
    <property type="match status" value="1"/>
</dbReference>
<dbReference type="InterPro" id="IPR008271">
    <property type="entry name" value="Ser/Thr_kinase_AS"/>
</dbReference>
<evidence type="ECO:0000256" key="5">
    <source>
        <dbReference type="ARBA" id="ARBA00022777"/>
    </source>
</evidence>
<dbReference type="SUPFAM" id="SSF56112">
    <property type="entry name" value="Protein kinase-like (PK-like)"/>
    <property type="match status" value="1"/>
</dbReference>
<dbReference type="Gene3D" id="3.30.200.20">
    <property type="entry name" value="Phosphorylase Kinase, domain 1"/>
    <property type="match status" value="1"/>
</dbReference>
<dbReference type="Pfam" id="PF00069">
    <property type="entry name" value="Pkinase"/>
    <property type="match status" value="1"/>
</dbReference>
<dbReference type="InterPro" id="IPR000719">
    <property type="entry name" value="Prot_kinase_dom"/>
</dbReference>
<evidence type="ECO:0000256" key="4">
    <source>
        <dbReference type="ARBA" id="ARBA00022741"/>
    </source>
</evidence>
<evidence type="ECO:0000256" key="11">
    <source>
        <dbReference type="SAM" id="MobiDB-lite"/>
    </source>
</evidence>
<protein>
    <recommendedName>
        <fullName evidence="1">non-specific serine/threonine protein kinase</fullName>
        <ecNumber evidence="1">2.7.11.1</ecNumber>
    </recommendedName>
</protein>
<dbReference type="SMART" id="SM00220">
    <property type="entry name" value="S_TKc"/>
    <property type="match status" value="1"/>
</dbReference>
<keyword evidence="3" id="KW-0808">Transferase</keyword>
<dbReference type="InterPro" id="IPR017441">
    <property type="entry name" value="Protein_kinase_ATP_BS"/>
</dbReference>